<evidence type="ECO:0000256" key="1">
    <source>
        <dbReference type="ARBA" id="ARBA00022598"/>
    </source>
</evidence>
<dbReference type="Gene3D" id="3.30.930.10">
    <property type="entry name" value="Bira Bifunctional Protein, Domain 2"/>
    <property type="match status" value="1"/>
</dbReference>
<dbReference type="SUPFAM" id="SSF55681">
    <property type="entry name" value="Class II aaRS and biotin synthetases"/>
    <property type="match status" value="1"/>
</dbReference>
<reference evidence="6" key="1">
    <citation type="submission" date="2006-12" db="EMBL/GenBank/DDBJ databases">
        <title>Complete sequence of Halorhodospira halophila SL1.</title>
        <authorList>
            <consortium name="US DOE Joint Genome Institute"/>
            <person name="Copeland A."/>
            <person name="Lucas S."/>
            <person name="Lapidus A."/>
            <person name="Barry K."/>
            <person name="Detter J.C."/>
            <person name="Glavina del Rio T."/>
            <person name="Hammon N."/>
            <person name="Israni S."/>
            <person name="Dalin E."/>
            <person name="Tice H."/>
            <person name="Pitluck S."/>
            <person name="Saunders E."/>
            <person name="Brettin T."/>
            <person name="Bruce D."/>
            <person name="Han C."/>
            <person name="Tapia R."/>
            <person name="Schmutz J."/>
            <person name="Larimer F."/>
            <person name="Land M."/>
            <person name="Hauser L."/>
            <person name="Kyrpides N."/>
            <person name="Mikhailova N."/>
            <person name="Hoff W."/>
            <person name="Richardson P."/>
        </authorList>
    </citation>
    <scope>NUCLEOTIDE SEQUENCE [LARGE SCALE GENOMIC DNA]</scope>
    <source>
        <strain evidence="6">DSM 244 / SL1</strain>
    </source>
</reference>
<keyword evidence="2" id="KW-0547">Nucleotide-binding</keyword>
<evidence type="ECO:0000256" key="3">
    <source>
        <dbReference type="ARBA" id="ARBA00022840"/>
    </source>
</evidence>
<dbReference type="GO" id="GO:0005524">
    <property type="term" value="F:ATP binding"/>
    <property type="evidence" value="ECO:0007669"/>
    <property type="project" value="UniProtKB-KW"/>
</dbReference>
<dbReference type="HOGENOM" id="CLU_008255_1_1_6"/>
<dbReference type="NCBIfam" id="TIGR00462">
    <property type="entry name" value="genX"/>
    <property type="match status" value="1"/>
</dbReference>
<evidence type="ECO:0000256" key="2">
    <source>
        <dbReference type="ARBA" id="ARBA00022741"/>
    </source>
</evidence>
<dbReference type="RefSeq" id="WP_011814764.1">
    <property type="nucleotide sequence ID" value="NC_008789.1"/>
</dbReference>
<keyword evidence="1 5" id="KW-0436">Ligase</keyword>
<dbReference type="Pfam" id="PF00152">
    <property type="entry name" value="tRNA-synt_2"/>
    <property type="match status" value="1"/>
</dbReference>
<evidence type="ECO:0000313" key="5">
    <source>
        <dbReference type="EMBL" id="ABM62742.1"/>
    </source>
</evidence>
<evidence type="ECO:0000313" key="6">
    <source>
        <dbReference type="Proteomes" id="UP000000647"/>
    </source>
</evidence>
<dbReference type="PANTHER" id="PTHR42918">
    <property type="entry name" value="LYSYL-TRNA SYNTHETASE"/>
    <property type="match status" value="1"/>
</dbReference>
<gene>
    <name evidence="5" type="ordered locus">Hhal_1978</name>
</gene>
<dbReference type="OrthoDB" id="9802326at2"/>
<dbReference type="InterPro" id="IPR006195">
    <property type="entry name" value="aa-tRNA-synth_II"/>
</dbReference>
<dbReference type="PROSITE" id="PS50862">
    <property type="entry name" value="AA_TRNA_LIGASE_II"/>
    <property type="match status" value="1"/>
</dbReference>
<dbReference type="GO" id="GO:0005829">
    <property type="term" value="C:cytosol"/>
    <property type="evidence" value="ECO:0007669"/>
    <property type="project" value="TreeGrafter"/>
</dbReference>
<dbReference type="Proteomes" id="UP000000647">
    <property type="component" value="Chromosome"/>
</dbReference>
<dbReference type="InterPro" id="IPR004364">
    <property type="entry name" value="Aa-tRNA-synt_II"/>
</dbReference>
<dbReference type="EC" id="6.1.1.6" evidence="5"/>
<dbReference type="GO" id="GO:0004824">
    <property type="term" value="F:lysine-tRNA ligase activity"/>
    <property type="evidence" value="ECO:0007669"/>
    <property type="project" value="UniProtKB-EC"/>
</dbReference>
<dbReference type="eggNOG" id="COG2269">
    <property type="taxonomic scope" value="Bacteria"/>
</dbReference>
<proteinExistence type="predicted"/>
<dbReference type="KEGG" id="hha:Hhal_1978"/>
<dbReference type="PANTHER" id="PTHR42918:SF6">
    <property type="entry name" value="ELONGATION FACTOR P--(R)-BETA-LYSINE LIGASE"/>
    <property type="match status" value="1"/>
</dbReference>
<sequence length="316" mass="33519">MAAGGPCGAADGATVRRVGQKLARIRGFFAERGVVEVQPPCLGPAAMDPALESIPVPGAAADGDAAYLQTSPESAMKAMLAAGSSDIYYLGPAWRGGERGRWHATEFTLLEWYRIGFDHHRLMDEVSALAALLVGDRPVERWSYQEAFRRYAGVDPLDDADDALRDALADQGIDLHGAAPSRDDALDLLLSHAVGPALGHGQLTFLYGFPASQAALARLDDADPRTARRFECFIDGLEIANGYHELTDPAAQRARFEAEQAERRGAGQPVYDLDERLLGALERGVPDCAGVALGVDRLLAVALGAESLAAVRGSGG</sequence>
<evidence type="ECO:0000259" key="4">
    <source>
        <dbReference type="PROSITE" id="PS50862"/>
    </source>
</evidence>
<name>A1WYI0_HALHL</name>
<reference evidence="5 6" key="2">
    <citation type="journal article" date="2013" name="Stand. Genomic Sci.">
        <title>Complete genome sequence of Halorhodospira halophila SL1.</title>
        <authorList>
            <person name="Challacombe J.F."/>
            <person name="Majid S."/>
            <person name="Deole R."/>
            <person name="Brettin T.S."/>
            <person name="Bruce D."/>
            <person name="Delano S.F."/>
            <person name="Detter J.C."/>
            <person name="Gleasner C.D."/>
            <person name="Han C.S."/>
            <person name="Misra M."/>
            <person name="Reitenga K.G."/>
            <person name="Mikhailova N."/>
            <person name="Woyke T."/>
            <person name="Pitluck S."/>
            <person name="Nolan M."/>
            <person name="Land M.L."/>
            <person name="Saunders E."/>
            <person name="Tapia R."/>
            <person name="Lapidus A."/>
            <person name="Ivanova N."/>
            <person name="Hoff W.D."/>
        </authorList>
    </citation>
    <scope>NUCLEOTIDE SEQUENCE [LARGE SCALE GENOMIC DNA]</scope>
    <source>
        <strain evidence="6">DSM 244 / SL1</strain>
    </source>
</reference>
<dbReference type="STRING" id="349124.Hhal_1978"/>
<keyword evidence="6" id="KW-1185">Reference proteome</keyword>
<feature type="domain" description="Aminoacyl-transfer RNA synthetases class-II family profile" evidence="4">
    <location>
        <begin position="25"/>
        <end position="316"/>
    </location>
</feature>
<dbReference type="AlphaFoldDB" id="A1WYI0"/>
<organism evidence="5 6">
    <name type="scientific">Halorhodospira halophila (strain DSM 244 / SL1)</name>
    <name type="common">Ectothiorhodospira halophila (strain DSM 244 / SL1)</name>
    <dbReference type="NCBI Taxonomy" id="349124"/>
    <lineage>
        <taxon>Bacteria</taxon>
        <taxon>Pseudomonadati</taxon>
        <taxon>Pseudomonadota</taxon>
        <taxon>Gammaproteobacteria</taxon>
        <taxon>Chromatiales</taxon>
        <taxon>Ectothiorhodospiraceae</taxon>
        <taxon>Halorhodospira</taxon>
    </lineage>
</organism>
<dbReference type="InterPro" id="IPR045864">
    <property type="entry name" value="aa-tRNA-synth_II/BPL/LPL"/>
</dbReference>
<protein>
    <submittedName>
        <fullName evidence="5">Lysine--tRNA ligase</fullName>
        <ecNumber evidence="5">6.1.1.6</ecNumber>
    </submittedName>
</protein>
<dbReference type="EMBL" id="CP000544">
    <property type="protein sequence ID" value="ABM62742.1"/>
    <property type="molecule type" value="Genomic_DNA"/>
</dbReference>
<keyword evidence="3" id="KW-0067">ATP-binding</keyword>
<dbReference type="GO" id="GO:0006430">
    <property type="term" value="P:lysyl-tRNA aminoacylation"/>
    <property type="evidence" value="ECO:0007669"/>
    <property type="project" value="InterPro"/>
</dbReference>
<accession>A1WYI0</accession>
<dbReference type="NCBIfam" id="NF006828">
    <property type="entry name" value="PRK09350.1"/>
    <property type="match status" value="1"/>
</dbReference>
<dbReference type="InterPro" id="IPR004525">
    <property type="entry name" value="EpmA"/>
</dbReference>
<dbReference type="GO" id="GO:0000049">
    <property type="term" value="F:tRNA binding"/>
    <property type="evidence" value="ECO:0007669"/>
    <property type="project" value="TreeGrafter"/>
</dbReference>